<evidence type="ECO:0000259" key="5">
    <source>
        <dbReference type="Pfam" id="PF17954"/>
    </source>
</evidence>
<feature type="binding site" evidence="2">
    <location>
        <position position="103"/>
    </location>
    <ligand>
        <name>Fe cation</name>
        <dbReference type="ChEBI" id="CHEBI:24875"/>
    </ligand>
</feature>
<dbReference type="PANTHER" id="PTHR43212:SF3">
    <property type="entry name" value="QUERCETIN 2,3-DIOXYGENASE"/>
    <property type="match status" value="1"/>
</dbReference>
<dbReference type="Pfam" id="PF17954">
    <property type="entry name" value="Pirin_C_2"/>
    <property type="match status" value="1"/>
</dbReference>
<keyword evidence="2" id="KW-0408">Iron</keyword>
<dbReference type="InterPro" id="IPR003829">
    <property type="entry name" value="Pirin_N_dom"/>
</dbReference>
<dbReference type="Gene3D" id="2.60.120.10">
    <property type="entry name" value="Jelly Rolls"/>
    <property type="match status" value="2"/>
</dbReference>
<dbReference type="GeneID" id="88807089"/>
<feature type="binding site" evidence="2">
    <location>
        <position position="59"/>
    </location>
    <ligand>
        <name>Fe cation</name>
        <dbReference type="ChEBI" id="CHEBI:24875"/>
    </ligand>
</feature>
<proteinExistence type="inferred from homology"/>
<feature type="binding site" evidence="2">
    <location>
        <position position="101"/>
    </location>
    <ligand>
        <name>Fe cation</name>
        <dbReference type="ChEBI" id="CHEBI:24875"/>
    </ligand>
</feature>
<feature type="domain" description="Pirin N-terminal" evidence="4">
    <location>
        <begin position="9"/>
        <end position="119"/>
    </location>
</feature>
<feature type="binding site" evidence="2">
    <location>
        <position position="57"/>
    </location>
    <ligand>
        <name>Fe cation</name>
        <dbReference type="ChEBI" id="CHEBI:24875"/>
    </ligand>
</feature>
<dbReference type="SUPFAM" id="SSF51182">
    <property type="entry name" value="RmlC-like cupins"/>
    <property type="match status" value="1"/>
</dbReference>
<dbReference type="EMBL" id="NSCM01000027">
    <property type="protein sequence ID" value="RAX10728.1"/>
    <property type="molecule type" value="Genomic_DNA"/>
</dbReference>
<gene>
    <name evidence="6" type="ORF">CKY02_14685</name>
</gene>
<evidence type="ECO:0000259" key="4">
    <source>
        <dbReference type="Pfam" id="PF02678"/>
    </source>
</evidence>
<dbReference type="InterPro" id="IPR011051">
    <property type="entry name" value="RmlC_Cupin_sf"/>
</dbReference>
<evidence type="ECO:0000256" key="3">
    <source>
        <dbReference type="RuleBase" id="RU003457"/>
    </source>
</evidence>
<accession>A0A329X5V6</accession>
<keyword evidence="6" id="KW-0560">Oxidoreductase</keyword>
<dbReference type="GO" id="GO:0046872">
    <property type="term" value="F:metal ion binding"/>
    <property type="evidence" value="ECO:0007669"/>
    <property type="project" value="UniProtKB-KW"/>
</dbReference>
<organism evidence="6 7">
    <name type="scientific">Photorhabdus bodei</name>
    <dbReference type="NCBI Taxonomy" id="2029681"/>
    <lineage>
        <taxon>Bacteria</taxon>
        <taxon>Pseudomonadati</taxon>
        <taxon>Pseudomonadota</taxon>
        <taxon>Gammaproteobacteria</taxon>
        <taxon>Enterobacterales</taxon>
        <taxon>Morganellaceae</taxon>
        <taxon>Photorhabdus</taxon>
    </lineage>
</organism>
<dbReference type="GO" id="GO:0051213">
    <property type="term" value="F:dioxygenase activity"/>
    <property type="evidence" value="ECO:0007669"/>
    <property type="project" value="UniProtKB-KW"/>
</dbReference>
<dbReference type="InterPro" id="IPR041602">
    <property type="entry name" value="Quercetinase_C"/>
</dbReference>
<evidence type="ECO:0000256" key="2">
    <source>
        <dbReference type="PIRSR" id="PIRSR006232-1"/>
    </source>
</evidence>
<dbReference type="RefSeq" id="WP_112895886.1">
    <property type="nucleotide sequence ID" value="NZ_CAWNYH010000027.1"/>
</dbReference>
<dbReference type="InterPro" id="IPR014710">
    <property type="entry name" value="RmlC-like_jellyroll"/>
</dbReference>
<evidence type="ECO:0000313" key="6">
    <source>
        <dbReference type="EMBL" id="RAX10728.1"/>
    </source>
</evidence>
<dbReference type="Pfam" id="PF02678">
    <property type="entry name" value="Pirin"/>
    <property type="match status" value="1"/>
</dbReference>
<comment type="similarity">
    <text evidence="1 3">Belongs to the pirin family.</text>
</comment>
<dbReference type="FunFam" id="2.60.120.10:FF:000021">
    <property type="entry name" value="Quercetin 2,3-dioxygenase"/>
    <property type="match status" value="1"/>
</dbReference>
<dbReference type="AlphaFoldDB" id="A0A329X5V6"/>
<dbReference type="CDD" id="cd20311">
    <property type="entry name" value="cupin_Yhhw_C"/>
    <property type="match status" value="1"/>
</dbReference>
<keyword evidence="6" id="KW-0223">Dioxygenase</keyword>
<reference evidence="6 7" key="1">
    <citation type="journal article" date="2018" name="Int. J. Syst. Evol. Microbiol.">
        <title>Whole-genome-based revisit of Photorhabdus phylogeny: proposal for the elevation of most Photorhabdus subspecies to the species level and description of one novel species Photorhabdus bodei sp. nov., and one novel subspecies Photorhabdus laumondii subsp. clarkei subsp. nov.</title>
        <authorList>
            <person name="Machado R.A.R."/>
            <person name="Wuthrich D."/>
            <person name="Kuhnert P."/>
            <person name="Arce C.C.M."/>
            <person name="Thonen L."/>
            <person name="Ruiz C."/>
            <person name="Zhang X."/>
            <person name="Robert C.A.M."/>
            <person name="Karimi J."/>
            <person name="Kamali S."/>
            <person name="Ma J."/>
            <person name="Bruggmann R."/>
            <person name="Erb M."/>
        </authorList>
    </citation>
    <scope>NUCLEOTIDE SEQUENCE [LARGE SCALE GENOMIC DNA]</scope>
    <source>
        <strain evidence="6 7">LJ24-63</strain>
    </source>
</reference>
<name>A0A329X5V6_9GAMM</name>
<feature type="domain" description="Quercetin 2,3-dioxygenase C-terminal cupin" evidence="5">
    <location>
        <begin position="143"/>
        <end position="228"/>
    </location>
</feature>
<protein>
    <submittedName>
        <fullName evidence="6">Quercetin 2,3-dioxygenase</fullName>
    </submittedName>
</protein>
<dbReference type="CDD" id="cd02910">
    <property type="entry name" value="cupin_Yhhw_N"/>
    <property type="match status" value="1"/>
</dbReference>
<evidence type="ECO:0000256" key="1">
    <source>
        <dbReference type="ARBA" id="ARBA00008416"/>
    </source>
</evidence>
<keyword evidence="2" id="KW-0479">Metal-binding</keyword>
<comment type="cofactor">
    <cofactor evidence="2">
        <name>Fe cation</name>
        <dbReference type="ChEBI" id="CHEBI:24875"/>
    </cofactor>
    <text evidence="2">Binds 1 Fe cation per subunit.</text>
</comment>
<dbReference type="Proteomes" id="UP000250919">
    <property type="component" value="Unassembled WGS sequence"/>
</dbReference>
<evidence type="ECO:0000313" key="7">
    <source>
        <dbReference type="Proteomes" id="UP000250919"/>
    </source>
</evidence>
<sequence>MIHLRKASDRGHADHGWLTSWHTFSFASYYDTNFMNFSALRVINEDFIKAGQGFGTHPHKDMEILTYVLSGAVEHQDSIGNKERVPAGEFQIMSAGTGIRHSEYNPNSDRQLHLYQIWIIPSKTGLTPRYEQGRFDDVQGRQLVLSPDARGGSLKVFQDMTLWRWVLKDHETAEYVAEKGRYIWIQVIRGEVTVNGVKATTSDGLAIRDEINLQLSSSNDSEILLFDLPPI</sequence>
<dbReference type="PIRSF" id="PIRSF006232">
    <property type="entry name" value="Pirin"/>
    <property type="match status" value="1"/>
</dbReference>
<comment type="caution">
    <text evidence="6">The sequence shown here is derived from an EMBL/GenBank/DDBJ whole genome shotgun (WGS) entry which is preliminary data.</text>
</comment>
<dbReference type="PANTHER" id="PTHR43212">
    <property type="entry name" value="QUERCETIN 2,3-DIOXYGENASE"/>
    <property type="match status" value="1"/>
</dbReference>
<dbReference type="InterPro" id="IPR012093">
    <property type="entry name" value="Pirin"/>
</dbReference>